<dbReference type="Gene3D" id="3.40.190.10">
    <property type="entry name" value="Periplasmic binding protein-like II"/>
    <property type="match status" value="2"/>
</dbReference>
<dbReference type="InterPro" id="IPR006059">
    <property type="entry name" value="SBP"/>
</dbReference>
<feature type="signal peptide" evidence="1">
    <location>
        <begin position="1"/>
        <end position="20"/>
    </location>
</feature>
<dbReference type="Pfam" id="PF01547">
    <property type="entry name" value="SBP_bac_1"/>
    <property type="match status" value="1"/>
</dbReference>
<proteinExistence type="predicted"/>
<dbReference type="AlphaFoldDB" id="A0A2G6KGH7"/>
<name>A0A2G6KGH7_9BACT</name>
<sequence>MAKPLVARWFFCSIFLAAFALPASGFDWKAHQGKQIKLLLNKHPYSDALLYHLVDFMEKTGIKVSFEVVHEEDYFDRVTEVLSSKSSEYAIFMTGAYQIWQYAPQGYMENLRPYMENPDKTNSAWDQADFFENLLQPLSWNLKPGSPLGTPGAPQWALPWGFETNTLVYRKDIFARHGLTPPDNLPELLELCARLKELEPDMIPIVVRGTQSWATIHPGFLSSYAGYGAKDYHPFPRPAMNSPQAIEMTGLWMEMIKHYGPDDWELYTWYDCSKALGNGRAVMMYDADIVGYFQNQMGASMAAGKLAWAPGPGRPARSPASNMWIWALAMNAHAQEKDAAWYFLQWATGKEFLLKGVQGRFSLVDPVRKSIWNSPEFMIKLKGYTNYYETFQTIMPNCRVYFTPQPLFFETTTMWTEALHDMYRGKLVRQTLNSLVANLETLLHTAGYD</sequence>
<organism evidence="2 3">
    <name type="scientific">candidate division KSB3 bacterium</name>
    <dbReference type="NCBI Taxonomy" id="2044937"/>
    <lineage>
        <taxon>Bacteria</taxon>
        <taxon>candidate division KSB3</taxon>
    </lineage>
</organism>
<dbReference type="PANTHER" id="PTHR43649">
    <property type="entry name" value="ARABINOSE-BINDING PROTEIN-RELATED"/>
    <property type="match status" value="1"/>
</dbReference>
<comment type="caution">
    <text evidence="2">The sequence shown here is derived from an EMBL/GenBank/DDBJ whole genome shotgun (WGS) entry which is preliminary data.</text>
</comment>
<evidence type="ECO:0000313" key="3">
    <source>
        <dbReference type="Proteomes" id="UP000230821"/>
    </source>
</evidence>
<dbReference type="SUPFAM" id="SSF53850">
    <property type="entry name" value="Periplasmic binding protein-like II"/>
    <property type="match status" value="1"/>
</dbReference>
<evidence type="ECO:0000313" key="2">
    <source>
        <dbReference type="EMBL" id="PIE34776.1"/>
    </source>
</evidence>
<accession>A0A2G6KGH7</accession>
<dbReference type="InterPro" id="IPR050490">
    <property type="entry name" value="Bact_solute-bd_prot1"/>
</dbReference>
<dbReference type="Proteomes" id="UP000230821">
    <property type="component" value="Unassembled WGS sequence"/>
</dbReference>
<protein>
    <submittedName>
        <fullName evidence="2">ABC transporter substrate-binding protein</fullName>
    </submittedName>
</protein>
<evidence type="ECO:0000256" key="1">
    <source>
        <dbReference type="SAM" id="SignalP"/>
    </source>
</evidence>
<keyword evidence="1" id="KW-0732">Signal</keyword>
<reference evidence="2 3" key="1">
    <citation type="submission" date="2017-10" db="EMBL/GenBank/DDBJ databases">
        <title>Novel microbial diversity and functional potential in the marine mammal oral microbiome.</title>
        <authorList>
            <person name="Dudek N.K."/>
            <person name="Sun C.L."/>
            <person name="Burstein D."/>
            <person name="Kantor R.S."/>
            <person name="Aliaga Goltsman D.S."/>
            <person name="Bik E.M."/>
            <person name="Thomas B.C."/>
            <person name="Banfield J.F."/>
            <person name="Relman D.A."/>
        </authorList>
    </citation>
    <scope>NUCLEOTIDE SEQUENCE [LARGE SCALE GENOMIC DNA]</scope>
    <source>
        <strain evidence="2">DOLJORAL78_47_16</strain>
    </source>
</reference>
<dbReference type="EMBL" id="PDSK01000076">
    <property type="protein sequence ID" value="PIE34776.1"/>
    <property type="molecule type" value="Genomic_DNA"/>
</dbReference>
<gene>
    <name evidence="2" type="ORF">CSA56_06760</name>
</gene>
<feature type="chain" id="PRO_5013626986" evidence="1">
    <location>
        <begin position="21"/>
        <end position="449"/>
    </location>
</feature>
<dbReference type="PANTHER" id="PTHR43649:SF12">
    <property type="entry name" value="DIACETYLCHITOBIOSE BINDING PROTEIN DASA"/>
    <property type="match status" value="1"/>
</dbReference>